<evidence type="ECO:0000313" key="1">
    <source>
        <dbReference type="EMBL" id="MBU2950935.1"/>
    </source>
</evidence>
<organism evidence="1 2">
    <name type="scientific">Pseudotamlana agarivorans</name>
    <dbReference type="NCBI Taxonomy" id="481183"/>
    <lineage>
        <taxon>Bacteria</taxon>
        <taxon>Pseudomonadati</taxon>
        <taxon>Bacteroidota</taxon>
        <taxon>Flavobacteriia</taxon>
        <taxon>Flavobacteriales</taxon>
        <taxon>Flavobacteriaceae</taxon>
        <taxon>Pseudotamlana</taxon>
    </lineage>
</organism>
<comment type="caution">
    <text evidence="1">The sequence shown here is derived from an EMBL/GenBank/DDBJ whole genome shotgun (WGS) entry which is preliminary data.</text>
</comment>
<sequence>MKEFHLNYMINPKKIFFTTFLLLSTLVFAQKIEYFSNKEGFNQNTINAIEGDRYGFIWFGTPNGLFKYDGYAFKPFTVHANTNGRLISNKISSLFNDSNGILWIGTNKGLNVYIPWLEKFLKVPLDIKTKITSIYEGPNNNIWFSGNHELYCCRLDVEREAFIVSENYLKSDFYNETINQFYVKENGSILMSTTKGLKMVTFKEEESKNSCPLLKTIIQYPEFDNQYVSSILKVNNVYWLGTKTGLVKATFEGTQLHVLGAHDKDKVLPNRAITELYKDKFGDLWVGTQNNGVFKYNSNDGSFLNYNYNRKNIQGLSSNYVKSLYLDEYDVLWIGTAQGGINKMDYNQKKFINYSHNPYESNSLPDNLITSILEDKSGYLWVTGYNERLSKSTQKVSETTVSNLKFENLSHKIPLPENEIIRCIYEDKKGFIWIGGYSSTIVYNPSDKSFAKVNFEYNGEVLSNRTIRDFYQLDDNTMMLIGGEVIVLENPWQNFSDKIVKVNVKQTVKLNTFQIFTVFRDHLKSLWFGTTKGLFKGKFDGDKVEIQNQYTDDENDKIHLNSTNVLSINQDANGVLWIGTYGAGLNKITLDAKGMPINVDYSVNNKLLADEAIYSILEQDKNLWFSTDSGLMKLNHGSNKVHVFDVRDGLNHNNFRLGAYFKGKSGFFYYGGLNGLTVFKPSTIQLNKKPPKVLITDLLINNKSVKIKEELNGEVVLEKSISETKEIKLSKNHNNLTFNLAVEHTATPSKNKLAYKLEGFNDLWLERNMGKAFVTYTNLSPGDYVFKVKAANGDGIWSSETKALKLIVLPPWYKTWWSYLLFTALVASVLIGVIVYFVKLELLKQRLNYEKIDKERMETVNDGKFKYFTNLSHEFRTPLTLIVAPLERLIEQNKDASSAKYFEIMKKNTNRLLSLVDQLITFRQAENGVVKLKLSKTTLEAFMDPIKEAFETYAIEKDINFVAKIESNASEEVIVDIEKKERIIFNLLSNSFKNTPEDGTISVELKTVLVNEKKWMSINVIDNGKGIAPEKLDNIFERFYQLGNENNKVSGGGIGLAFCKTLVDLLEGTIHVKSTPNVETCFSVLIPLTDSKDLDPEILIDNAQSFVKDFLPVISESNNVKKNNVAIKDADKRTILVVENETDVQTFLTVSLSDTYNIILANNGVEGLELLKKSEPDLIISDVMMPEMDGFEFCERVKSDTEICQIPVLMLTALGNDQDLIKGLEFGADAYISKPFTLKHLELRIEKLISNSIKLKSYFEKNSSVPDKNNDIEISSRDRLFLDQITSKIEKNISDSKFGVEDLANQIGLSTSQFYRRLKQLTGQAPNAYLRNYRLQRAAELLQNGKGMNVSQVMYSVGIESNSYFSSAFKKTHGMLPSEFMKQ</sequence>
<dbReference type="EMBL" id="JAHKPD010000013">
    <property type="protein sequence ID" value="MBU2950935.1"/>
    <property type="molecule type" value="Genomic_DNA"/>
</dbReference>
<proteinExistence type="predicted"/>
<keyword evidence="2" id="KW-1185">Reference proteome</keyword>
<reference evidence="1" key="1">
    <citation type="submission" date="2021-05" db="EMBL/GenBank/DDBJ databases">
        <title>Draft genomes of bacteria isolated from model marine particles.</title>
        <authorList>
            <person name="Datta M.S."/>
            <person name="Schwartzman J.A."/>
            <person name="Enke T.N."/>
            <person name="Saavedra J."/>
            <person name="Cermak N."/>
            <person name="Cordero O.X."/>
        </authorList>
    </citation>
    <scope>NUCLEOTIDE SEQUENCE</scope>
    <source>
        <strain evidence="1">I2M19</strain>
    </source>
</reference>
<dbReference type="Proteomes" id="UP001647509">
    <property type="component" value="Unassembled WGS sequence"/>
</dbReference>
<accession>A0ACC5U9Q8</accession>
<name>A0ACC5U9Q8_9FLAO</name>
<evidence type="ECO:0000313" key="2">
    <source>
        <dbReference type="Proteomes" id="UP001647509"/>
    </source>
</evidence>
<gene>
    <name evidence="1" type="ORF">KO493_09510</name>
</gene>
<protein>
    <submittedName>
        <fullName evidence="1">Response regulator</fullName>
    </submittedName>
</protein>